<keyword evidence="3" id="KW-1185">Reference proteome</keyword>
<reference evidence="2 3" key="1">
    <citation type="journal article" date="2008" name="Nature">
        <title>The genome of Laccaria bicolor provides insights into mycorrhizal symbiosis.</title>
        <authorList>
            <person name="Martin F."/>
            <person name="Aerts A."/>
            <person name="Ahren D."/>
            <person name="Brun A."/>
            <person name="Danchin E.G.J."/>
            <person name="Duchaussoy F."/>
            <person name="Gibon J."/>
            <person name="Kohler A."/>
            <person name="Lindquist E."/>
            <person name="Pereda V."/>
            <person name="Salamov A."/>
            <person name="Shapiro H.J."/>
            <person name="Wuyts J."/>
            <person name="Blaudez D."/>
            <person name="Buee M."/>
            <person name="Brokstein P."/>
            <person name="Canbaeck B."/>
            <person name="Cohen D."/>
            <person name="Courty P.E."/>
            <person name="Coutinho P.M."/>
            <person name="Delaruelle C."/>
            <person name="Detter J.C."/>
            <person name="Deveau A."/>
            <person name="DiFazio S."/>
            <person name="Duplessis S."/>
            <person name="Fraissinet-Tachet L."/>
            <person name="Lucic E."/>
            <person name="Frey-Klett P."/>
            <person name="Fourrey C."/>
            <person name="Feussner I."/>
            <person name="Gay G."/>
            <person name="Grimwood J."/>
            <person name="Hoegger P.J."/>
            <person name="Jain P."/>
            <person name="Kilaru S."/>
            <person name="Labbe J."/>
            <person name="Lin Y.C."/>
            <person name="Legue V."/>
            <person name="Le Tacon F."/>
            <person name="Marmeisse R."/>
            <person name="Melayah D."/>
            <person name="Montanini B."/>
            <person name="Muratet M."/>
            <person name="Nehls U."/>
            <person name="Niculita-Hirzel H."/>
            <person name="Oudot-Le Secq M.P."/>
            <person name="Peter M."/>
            <person name="Quesneville H."/>
            <person name="Rajashekar B."/>
            <person name="Reich M."/>
            <person name="Rouhier N."/>
            <person name="Schmutz J."/>
            <person name="Yin T."/>
            <person name="Chalot M."/>
            <person name="Henrissat B."/>
            <person name="Kuees U."/>
            <person name="Lucas S."/>
            <person name="Van de Peer Y."/>
            <person name="Podila G.K."/>
            <person name="Polle A."/>
            <person name="Pukkila P.J."/>
            <person name="Richardson P.M."/>
            <person name="Rouze P."/>
            <person name="Sanders I.R."/>
            <person name="Stajich J.E."/>
            <person name="Tunlid A."/>
            <person name="Tuskan G."/>
            <person name="Grigoriev I.V."/>
        </authorList>
    </citation>
    <scope>NUCLEOTIDE SEQUENCE [LARGE SCALE GENOMIC DNA]</scope>
    <source>
        <strain evidence="3">S238N-H82 / ATCC MYA-4686</strain>
    </source>
</reference>
<evidence type="ECO:0000256" key="1">
    <source>
        <dbReference type="SAM" id="MobiDB-lite"/>
    </source>
</evidence>
<dbReference type="GeneID" id="6080272"/>
<feature type="compositionally biased region" description="Basic and acidic residues" evidence="1">
    <location>
        <begin position="1"/>
        <end position="11"/>
    </location>
</feature>
<accession>B0DKV8</accession>
<sequence length="289" mass="32571">MAMAPRHKESGSSDEEAPETISLTQSKQSVHRRETELKKAEILVKERKREENRERDRKLKERAERNRGKQKEKSGSSRDLDLEARMQRAMQEAQDEMGEEESGDEEEFEGFGGLEGSDDDESGEELSSQEEESGSDNDESDMESNLNDSDRDEQPGRISNPDHLPDELFEAAFKASTTSSKRKVEDIDSKTQLPSRKRKRNNAPPKDLVIGSRAIRVLPEANKPSTPSARPSRKIRKFLDRTLALKGGNPKARGWERRPVNIGVMRRNGGPAANFSLSFEMMSNLSNGQ</sequence>
<feature type="compositionally biased region" description="Acidic residues" evidence="1">
    <location>
        <begin position="93"/>
        <end position="109"/>
    </location>
</feature>
<dbReference type="InParanoid" id="B0DKV8"/>
<feature type="region of interest" description="Disordered" evidence="1">
    <location>
        <begin position="1"/>
        <end position="208"/>
    </location>
</feature>
<gene>
    <name evidence="2" type="ORF">LACBIDRAFT_330307</name>
</gene>
<evidence type="ECO:0000313" key="3">
    <source>
        <dbReference type="Proteomes" id="UP000001194"/>
    </source>
</evidence>
<dbReference type="OrthoDB" id="3253399at2759"/>
<name>B0DKV8_LACBS</name>
<dbReference type="KEGG" id="lbc:LACBIDRAFT_330307"/>
<feature type="compositionally biased region" description="Basic and acidic residues" evidence="1">
    <location>
        <begin position="31"/>
        <end position="86"/>
    </location>
</feature>
<dbReference type="AlphaFoldDB" id="B0DKV8"/>
<feature type="compositionally biased region" description="Acidic residues" evidence="1">
    <location>
        <begin position="116"/>
        <end position="142"/>
    </location>
</feature>
<evidence type="ECO:0000313" key="2">
    <source>
        <dbReference type="EMBL" id="EDR04807.1"/>
    </source>
</evidence>
<dbReference type="RefSeq" id="XP_001884631.1">
    <property type="nucleotide sequence ID" value="XM_001884596.1"/>
</dbReference>
<proteinExistence type="predicted"/>
<organism evidence="3">
    <name type="scientific">Laccaria bicolor (strain S238N-H82 / ATCC MYA-4686)</name>
    <name type="common">Bicoloured deceiver</name>
    <name type="synonym">Laccaria laccata var. bicolor</name>
    <dbReference type="NCBI Taxonomy" id="486041"/>
    <lineage>
        <taxon>Eukaryota</taxon>
        <taxon>Fungi</taxon>
        <taxon>Dikarya</taxon>
        <taxon>Basidiomycota</taxon>
        <taxon>Agaricomycotina</taxon>
        <taxon>Agaricomycetes</taxon>
        <taxon>Agaricomycetidae</taxon>
        <taxon>Agaricales</taxon>
        <taxon>Agaricineae</taxon>
        <taxon>Hydnangiaceae</taxon>
        <taxon>Laccaria</taxon>
    </lineage>
</organism>
<protein>
    <submittedName>
        <fullName evidence="2">Predicted protein</fullName>
    </submittedName>
</protein>
<dbReference type="EMBL" id="DS547116">
    <property type="protein sequence ID" value="EDR04807.1"/>
    <property type="molecule type" value="Genomic_DNA"/>
</dbReference>
<dbReference type="HOGENOM" id="CLU_083050_0_0_1"/>
<dbReference type="STRING" id="486041.B0DKV8"/>
<dbReference type="Proteomes" id="UP000001194">
    <property type="component" value="Unassembled WGS sequence"/>
</dbReference>